<evidence type="ECO:0000313" key="3">
    <source>
        <dbReference type="EMBL" id="MBC9207101.1"/>
    </source>
</evidence>
<dbReference type="EMBL" id="JACTVA010000013">
    <property type="protein sequence ID" value="MBC9207101.1"/>
    <property type="molecule type" value="Genomic_DNA"/>
</dbReference>
<evidence type="ECO:0000259" key="2">
    <source>
        <dbReference type="Pfam" id="PF12849"/>
    </source>
</evidence>
<dbReference type="InterPro" id="IPR050811">
    <property type="entry name" value="Phosphate_ABC_transporter"/>
</dbReference>
<dbReference type="SUPFAM" id="SSF53850">
    <property type="entry name" value="Periplasmic binding protein-like II"/>
    <property type="match status" value="1"/>
</dbReference>
<dbReference type="Pfam" id="PF12849">
    <property type="entry name" value="PBP_like_2"/>
    <property type="match status" value="1"/>
</dbReference>
<keyword evidence="1" id="KW-0732">Signal</keyword>
<keyword evidence="4" id="KW-1185">Reference proteome</keyword>
<name>A0ABR7RLB3_9PROT</name>
<dbReference type="PANTHER" id="PTHR30570">
    <property type="entry name" value="PERIPLASMIC PHOSPHATE BINDING COMPONENT OF PHOSPHATE ABC TRANSPORTER"/>
    <property type="match status" value="1"/>
</dbReference>
<comment type="caution">
    <text evidence="3">The sequence shown here is derived from an EMBL/GenBank/DDBJ whole genome shotgun (WGS) entry which is preliminary data.</text>
</comment>
<gene>
    <name evidence="3" type="ORF">IBL26_09675</name>
</gene>
<evidence type="ECO:0000256" key="1">
    <source>
        <dbReference type="ARBA" id="ARBA00022729"/>
    </source>
</evidence>
<dbReference type="PANTHER" id="PTHR30570:SF1">
    <property type="entry name" value="PHOSPHATE-BINDING PROTEIN PSTS"/>
    <property type="match status" value="1"/>
</dbReference>
<dbReference type="RefSeq" id="WP_187784270.1">
    <property type="nucleotide sequence ID" value="NZ_JACTVA010000013.1"/>
</dbReference>
<accession>A0ABR7RLB3</accession>
<organism evidence="3 4">
    <name type="scientific">Teichococcus aerophilus</name>
    <dbReference type="NCBI Taxonomy" id="1224513"/>
    <lineage>
        <taxon>Bacteria</taxon>
        <taxon>Pseudomonadati</taxon>
        <taxon>Pseudomonadota</taxon>
        <taxon>Alphaproteobacteria</taxon>
        <taxon>Acetobacterales</taxon>
        <taxon>Roseomonadaceae</taxon>
        <taxon>Roseomonas</taxon>
    </lineage>
</organism>
<evidence type="ECO:0000313" key="4">
    <source>
        <dbReference type="Proteomes" id="UP000626026"/>
    </source>
</evidence>
<dbReference type="Gene3D" id="3.40.190.10">
    <property type="entry name" value="Periplasmic binding protein-like II"/>
    <property type="match status" value="2"/>
</dbReference>
<proteinExistence type="predicted"/>
<dbReference type="InterPro" id="IPR024370">
    <property type="entry name" value="PBP_domain"/>
</dbReference>
<reference evidence="3 4" key="1">
    <citation type="journal article" date="2013" name="Int. J. Syst. Evol. Microbiol.">
        <title>Roseomonas aerophila sp. nov., isolated from air.</title>
        <authorList>
            <person name="Kim S.J."/>
            <person name="Weon H.Y."/>
            <person name="Ahn J.H."/>
            <person name="Hong S.B."/>
            <person name="Seok S.J."/>
            <person name="Whang K.S."/>
            <person name="Kwon S.W."/>
        </authorList>
    </citation>
    <scope>NUCLEOTIDE SEQUENCE [LARGE SCALE GENOMIC DNA]</scope>
    <source>
        <strain evidence="3 4">NBRC 108923</strain>
    </source>
</reference>
<protein>
    <submittedName>
        <fullName evidence="3">Substrate-binding domain-containing protein</fullName>
    </submittedName>
</protein>
<dbReference type="Proteomes" id="UP000626026">
    <property type="component" value="Unassembled WGS sequence"/>
</dbReference>
<sequence length="381" mass="40185">MEQEFTAMVLKPTSGAALAGSKGRASARGLASRAGGLLMLAGAGLAAFGSPGAALAQAREVTQVTGSSTVAPFSRAVAAAVAMVAGGERVQVASTGTVHGFAQFCRSNGMGSPDVQDASRRITGGEFALCLRNGVNEVMEIPIGFDGIVVAHRKGLASPNFTLTQLWLGVAKEVPKDGRLVPNPYTSWRQISQELPDWPIRVIGPPPTSGTRDSFTDMAMVAGCRAAPEIQAIADAAERTRVCSTVREDGRWTDAGEDDQAIVGRIVEGEDGTLGIFGYSFLDAARDRIEGSMVGGVDDTAETIASGRYPLSRPLFLYVKRPNLDRVPGLKEFLAEYVSDRALGQGGYLARIGLVPPPADRLRAIQDAVRERAVMTRRPNG</sequence>
<feature type="domain" description="PBP" evidence="2">
    <location>
        <begin position="56"/>
        <end position="341"/>
    </location>
</feature>